<name>A0A1G2C886_9BACT</name>
<evidence type="ECO:0000313" key="7">
    <source>
        <dbReference type="EMBL" id="OGY97583.1"/>
    </source>
</evidence>
<dbReference type="Gene3D" id="3.90.550.10">
    <property type="entry name" value="Spore Coat Polysaccharide Biosynthesis Protein SpsA, Chain A"/>
    <property type="match status" value="1"/>
</dbReference>
<evidence type="ECO:0000256" key="2">
    <source>
        <dbReference type="ARBA" id="ARBA00022475"/>
    </source>
</evidence>
<keyword evidence="3" id="KW-0328">Glycosyltransferase</keyword>
<dbReference type="GO" id="GO:0005886">
    <property type="term" value="C:plasma membrane"/>
    <property type="evidence" value="ECO:0007669"/>
    <property type="project" value="UniProtKB-SubCell"/>
</dbReference>
<gene>
    <name evidence="7" type="ORF">A2855_00275</name>
</gene>
<proteinExistence type="predicted"/>
<dbReference type="InterPro" id="IPR001173">
    <property type="entry name" value="Glyco_trans_2-like"/>
</dbReference>
<evidence type="ECO:0000256" key="1">
    <source>
        <dbReference type="ARBA" id="ARBA00004236"/>
    </source>
</evidence>
<dbReference type="STRING" id="1798647.A2855_00275"/>
<reference evidence="7 8" key="1">
    <citation type="journal article" date="2016" name="Nat. Commun.">
        <title>Thousands of microbial genomes shed light on interconnected biogeochemical processes in an aquifer system.</title>
        <authorList>
            <person name="Anantharaman K."/>
            <person name="Brown C.T."/>
            <person name="Hug L.A."/>
            <person name="Sharon I."/>
            <person name="Castelle C.J."/>
            <person name="Probst A.J."/>
            <person name="Thomas B.C."/>
            <person name="Singh A."/>
            <person name="Wilkins M.J."/>
            <person name="Karaoz U."/>
            <person name="Brodie E.L."/>
            <person name="Williams K.H."/>
            <person name="Hubbard S.S."/>
            <person name="Banfield J.F."/>
        </authorList>
    </citation>
    <scope>NUCLEOTIDE SEQUENCE [LARGE SCALE GENOMIC DNA]</scope>
</reference>
<dbReference type="PANTHER" id="PTHR43646:SF2">
    <property type="entry name" value="GLYCOSYLTRANSFERASE 2-LIKE DOMAIN-CONTAINING PROTEIN"/>
    <property type="match status" value="1"/>
</dbReference>
<dbReference type="Proteomes" id="UP000179059">
    <property type="component" value="Unassembled WGS sequence"/>
</dbReference>
<dbReference type="GO" id="GO:0016757">
    <property type="term" value="F:glycosyltransferase activity"/>
    <property type="evidence" value="ECO:0007669"/>
    <property type="project" value="UniProtKB-KW"/>
</dbReference>
<organism evidence="7 8">
    <name type="scientific">Candidatus Liptonbacteria bacterium RIFCSPHIGHO2_01_FULL_57_28</name>
    <dbReference type="NCBI Taxonomy" id="1798647"/>
    <lineage>
        <taxon>Bacteria</taxon>
        <taxon>Candidatus Liptoniibacteriota</taxon>
    </lineage>
</organism>
<protein>
    <recommendedName>
        <fullName evidence="6">Glycosyltransferase 2-like domain-containing protein</fullName>
    </recommendedName>
</protein>
<dbReference type="SUPFAM" id="SSF53448">
    <property type="entry name" value="Nucleotide-diphospho-sugar transferases"/>
    <property type="match status" value="1"/>
</dbReference>
<dbReference type="EMBL" id="MHKX01000030">
    <property type="protein sequence ID" value="OGY97583.1"/>
    <property type="molecule type" value="Genomic_DNA"/>
</dbReference>
<comment type="caution">
    <text evidence="7">The sequence shown here is derived from an EMBL/GenBank/DDBJ whole genome shotgun (WGS) entry which is preliminary data.</text>
</comment>
<keyword evidence="5" id="KW-0472">Membrane</keyword>
<evidence type="ECO:0000259" key="6">
    <source>
        <dbReference type="Pfam" id="PF00535"/>
    </source>
</evidence>
<evidence type="ECO:0000313" key="8">
    <source>
        <dbReference type="Proteomes" id="UP000179059"/>
    </source>
</evidence>
<dbReference type="AlphaFoldDB" id="A0A1G2C886"/>
<evidence type="ECO:0000256" key="4">
    <source>
        <dbReference type="ARBA" id="ARBA00022679"/>
    </source>
</evidence>
<keyword evidence="2" id="KW-1003">Cell membrane</keyword>
<dbReference type="InterPro" id="IPR029044">
    <property type="entry name" value="Nucleotide-diphossugar_trans"/>
</dbReference>
<comment type="subcellular location">
    <subcellularLocation>
        <location evidence="1">Cell membrane</location>
    </subcellularLocation>
</comment>
<evidence type="ECO:0000256" key="3">
    <source>
        <dbReference type="ARBA" id="ARBA00022676"/>
    </source>
</evidence>
<evidence type="ECO:0000256" key="5">
    <source>
        <dbReference type="ARBA" id="ARBA00023136"/>
    </source>
</evidence>
<accession>A0A1G2C886</accession>
<keyword evidence="4" id="KW-0808">Transferase</keyword>
<sequence length="246" mass="27812">MISIVVPAYNEERFISTLLESLAAQEVDEPVEVVIADANSKDKTRQVAASFRSKFAQLTVVDGGLPAIGRNKGARASSGDPIVFLDADMDLPDRHFLARNVSYFRLHRLGAATTKLVPQSGRWMDKILVGFYNLLLWPAVFVRPLGSMCIVASREVFEKAGGYPEDVIMAEDHDFVLRCAKFGKYRILPVAAHFHIRRFDKEGRWGIAIMYLKATALRVFRGPIRKFDYEFGNFDRAEDIIHHDHV</sequence>
<dbReference type="PANTHER" id="PTHR43646">
    <property type="entry name" value="GLYCOSYLTRANSFERASE"/>
    <property type="match status" value="1"/>
</dbReference>
<feature type="domain" description="Glycosyltransferase 2-like" evidence="6">
    <location>
        <begin position="3"/>
        <end position="109"/>
    </location>
</feature>
<dbReference type="Pfam" id="PF00535">
    <property type="entry name" value="Glycos_transf_2"/>
    <property type="match status" value="1"/>
</dbReference>